<organism evidence="2 3">
    <name type="scientific">Tolypocladium paradoxum</name>
    <dbReference type="NCBI Taxonomy" id="94208"/>
    <lineage>
        <taxon>Eukaryota</taxon>
        <taxon>Fungi</taxon>
        <taxon>Dikarya</taxon>
        <taxon>Ascomycota</taxon>
        <taxon>Pezizomycotina</taxon>
        <taxon>Sordariomycetes</taxon>
        <taxon>Hypocreomycetidae</taxon>
        <taxon>Hypocreales</taxon>
        <taxon>Ophiocordycipitaceae</taxon>
        <taxon>Tolypocladium</taxon>
    </lineage>
</organism>
<dbReference type="OrthoDB" id="5394254at2759"/>
<dbReference type="EMBL" id="PKSG01000785">
    <property type="protein sequence ID" value="POR32826.1"/>
    <property type="molecule type" value="Genomic_DNA"/>
</dbReference>
<reference evidence="2 3" key="1">
    <citation type="submission" date="2018-01" db="EMBL/GenBank/DDBJ databases">
        <title>Harnessing the power of phylogenomics to disentangle the directionality and signatures of interkingdom host jumping in the parasitic fungal genus Tolypocladium.</title>
        <authorList>
            <person name="Quandt C.A."/>
            <person name="Patterson W."/>
            <person name="Spatafora J.W."/>
        </authorList>
    </citation>
    <scope>NUCLEOTIDE SEQUENCE [LARGE SCALE GENOMIC DNA]</scope>
    <source>
        <strain evidence="2 3">NRBC 100945</strain>
    </source>
</reference>
<gene>
    <name evidence="2" type="ORF">TPAR_06976</name>
</gene>
<keyword evidence="1" id="KW-0812">Transmembrane</keyword>
<keyword evidence="1" id="KW-0472">Membrane</keyword>
<proteinExistence type="predicted"/>
<accession>A0A2S4KRL6</accession>
<feature type="transmembrane region" description="Helical" evidence="1">
    <location>
        <begin position="305"/>
        <end position="326"/>
    </location>
</feature>
<keyword evidence="3" id="KW-1185">Reference proteome</keyword>
<name>A0A2S4KRL6_9HYPO</name>
<keyword evidence="1" id="KW-1133">Transmembrane helix</keyword>
<evidence type="ECO:0000313" key="2">
    <source>
        <dbReference type="EMBL" id="POR32826.1"/>
    </source>
</evidence>
<feature type="transmembrane region" description="Helical" evidence="1">
    <location>
        <begin position="190"/>
        <end position="216"/>
    </location>
</feature>
<sequence length="355" mass="37808">MAVTKRSAKSDAAIAAKVHAALDEVADAGAAGPSQPRRGKLPAAVQFPIAAAMSFAMASLGYRVVGELSKGELASVTRSQDTWEEMAVLVGWRIFARKKAGADAGLQLSVELALAWFGNLDSLDVAMMELLSHGPTLHLLTTFYSLSPATALSALAVDVLSAAVPFYLLRPLSDVHRPSAKVANHELIDLPLRLYTTALSTGIYTVVLVLSLRFLLPRILVVYFSRLPSLEPAYTATYAAVLPVTVLFGAAASTFIFAPFAMTGKSEEDDKIQQFDPVKASLQQTVWWNFWGYTAKTKVVIRRTAAAVLVTGVNTYLACTMTIYGIESTGAIAYAAVWVFAALCTGLGLGLVGGD</sequence>
<dbReference type="AlphaFoldDB" id="A0A2S4KRL6"/>
<evidence type="ECO:0000256" key="1">
    <source>
        <dbReference type="SAM" id="Phobius"/>
    </source>
</evidence>
<comment type="caution">
    <text evidence="2">The sequence shown here is derived from an EMBL/GenBank/DDBJ whole genome shotgun (WGS) entry which is preliminary data.</text>
</comment>
<feature type="transmembrane region" description="Helical" evidence="1">
    <location>
        <begin position="236"/>
        <end position="261"/>
    </location>
</feature>
<feature type="transmembrane region" description="Helical" evidence="1">
    <location>
        <begin position="332"/>
        <end position="352"/>
    </location>
</feature>
<protein>
    <submittedName>
        <fullName evidence="2">Uncharacterized protein</fullName>
    </submittedName>
</protein>
<evidence type="ECO:0000313" key="3">
    <source>
        <dbReference type="Proteomes" id="UP000237481"/>
    </source>
</evidence>
<dbReference type="Proteomes" id="UP000237481">
    <property type="component" value="Unassembled WGS sequence"/>
</dbReference>